<evidence type="ECO:0000313" key="3">
    <source>
        <dbReference type="Proteomes" id="UP000593577"/>
    </source>
</evidence>
<feature type="compositionally biased region" description="Polar residues" evidence="1">
    <location>
        <begin position="120"/>
        <end position="132"/>
    </location>
</feature>
<evidence type="ECO:0000313" key="2">
    <source>
        <dbReference type="EMBL" id="MBA0682289.1"/>
    </source>
</evidence>
<dbReference type="AlphaFoldDB" id="A0A7J8X671"/>
<name>A0A7J8X671_GOSAI</name>
<dbReference type="Proteomes" id="UP000593577">
    <property type="component" value="Unassembled WGS sequence"/>
</dbReference>
<evidence type="ECO:0000256" key="1">
    <source>
        <dbReference type="SAM" id="MobiDB-lite"/>
    </source>
</evidence>
<dbReference type="EMBL" id="JABFAA010000005">
    <property type="protein sequence ID" value="MBA0682289.1"/>
    <property type="molecule type" value="Genomic_DNA"/>
</dbReference>
<gene>
    <name evidence="2" type="ORF">Goari_024019</name>
</gene>
<feature type="region of interest" description="Disordered" evidence="1">
    <location>
        <begin position="20"/>
        <end position="132"/>
    </location>
</feature>
<comment type="caution">
    <text evidence="2">The sequence shown here is derived from an EMBL/GenBank/DDBJ whole genome shotgun (WGS) entry which is preliminary data.</text>
</comment>
<organism evidence="2 3">
    <name type="scientific">Gossypium aridum</name>
    <name type="common">American cotton</name>
    <name type="synonym">Erioxylum aridum</name>
    <dbReference type="NCBI Taxonomy" id="34290"/>
    <lineage>
        <taxon>Eukaryota</taxon>
        <taxon>Viridiplantae</taxon>
        <taxon>Streptophyta</taxon>
        <taxon>Embryophyta</taxon>
        <taxon>Tracheophyta</taxon>
        <taxon>Spermatophyta</taxon>
        <taxon>Magnoliopsida</taxon>
        <taxon>eudicotyledons</taxon>
        <taxon>Gunneridae</taxon>
        <taxon>Pentapetalae</taxon>
        <taxon>rosids</taxon>
        <taxon>malvids</taxon>
        <taxon>Malvales</taxon>
        <taxon>Malvaceae</taxon>
        <taxon>Malvoideae</taxon>
        <taxon>Gossypium</taxon>
    </lineage>
</organism>
<keyword evidence="3" id="KW-1185">Reference proteome</keyword>
<protein>
    <submittedName>
        <fullName evidence="2">Uncharacterized protein</fullName>
    </submittedName>
</protein>
<accession>A0A7J8X671</accession>
<proteinExistence type="predicted"/>
<feature type="compositionally biased region" description="Acidic residues" evidence="1">
    <location>
        <begin position="98"/>
        <end position="116"/>
    </location>
</feature>
<sequence>MDISQHEMLYKELEGWGFLPSPNDSAMQKGWGSNGNKQKVEDARPDIFEKEKDIKSSGKDYGKQNLIYKIDDKMDIGNGPSGTRGSEMDDRSEKEHKEEEEDTKQDSQKEEDDDYEVVFQSKQSTQKRASHP</sequence>
<reference evidence="2 3" key="1">
    <citation type="journal article" date="2019" name="Genome Biol. Evol.">
        <title>Insights into the evolution of the New World diploid cottons (Gossypium, subgenus Houzingenia) based on genome sequencing.</title>
        <authorList>
            <person name="Grover C.E."/>
            <person name="Arick M.A. 2nd"/>
            <person name="Thrash A."/>
            <person name="Conover J.L."/>
            <person name="Sanders W.S."/>
            <person name="Peterson D.G."/>
            <person name="Frelichowski J.E."/>
            <person name="Scheffler J.A."/>
            <person name="Scheffler B.E."/>
            <person name="Wendel J.F."/>
        </authorList>
    </citation>
    <scope>NUCLEOTIDE SEQUENCE [LARGE SCALE GENOMIC DNA]</scope>
    <source>
        <strain evidence="2">185</strain>
        <tissue evidence="2">Leaf</tissue>
    </source>
</reference>
<feature type="compositionally biased region" description="Basic and acidic residues" evidence="1">
    <location>
        <begin position="38"/>
        <end position="62"/>
    </location>
</feature>
<feature type="compositionally biased region" description="Basic and acidic residues" evidence="1">
    <location>
        <begin position="86"/>
        <end position="97"/>
    </location>
</feature>